<dbReference type="Gene3D" id="3.30.40.10">
    <property type="entry name" value="Zinc/RING finger domain, C3HC4 (zinc finger)"/>
    <property type="match status" value="4"/>
</dbReference>
<feature type="domain" description="RING-type" evidence="8">
    <location>
        <begin position="1677"/>
        <end position="1717"/>
    </location>
</feature>
<keyword evidence="4" id="KW-0862">Zinc</keyword>
<feature type="coiled-coil region" evidence="7">
    <location>
        <begin position="1287"/>
        <end position="1383"/>
    </location>
</feature>
<dbReference type="Gene3D" id="3.30.160.60">
    <property type="entry name" value="Classic Zinc Finger"/>
    <property type="match status" value="4"/>
</dbReference>
<protein>
    <submittedName>
        <fullName evidence="11">E3 ubiquitin/ISG15 ligase TRIM25</fullName>
    </submittedName>
</protein>
<feature type="domain" description="RING-type" evidence="8">
    <location>
        <begin position="15"/>
        <end position="55"/>
    </location>
</feature>
<dbReference type="GO" id="GO:0005737">
    <property type="term" value="C:cytoplasm"/>
    <property type="evidence" value="ECO:0007669"/>
    <property type="project" value="UniProtKB-ARBA"/>
</dbReference>
<accession>A0AA47MHS1</accession>
<keyword evidence="1" id="KW-0399">Innate immunity</keyword>
<organism evidence="11 12">
    <name type="scientific">Merluccius polli</name>
    <name type="common">Benguela hake</name>
    <name type="synonym">Merluccius cadenati</name>
    <dbReference type="NCBI Taxonomy" id="89951"/>
    <lineage>
        <taxon>Eukaryota</taxon>
        <taxon>Metazoa</taxon>
        <taxon>Chordata</taxon>
        <taxon>Craniata</taxon>
        <taxon>Vertebrata</taxon>
        <taxon>Euteleostomi</taxon>
        <taxon>Actinopterygii</taxon>
        <taxon>Neopterygii</taxon>
        <taxon>Teleostei</taxon>
        <taxon>Neoteleostei</taxon>
        <taxon>Acanthomorphata</taxon>
        <taxon>Zeiogadaria</taxon>
        <taxon>Gadariae</taxon>
        <taxon>Gadiformes</taxon>
        <taxon>Gadoidei</taxon>
        <taxon>Merlucciidae</taxon>
        <taxon>Merluccius</taxon>
    </lineage>
</organism>
<keyword evidence="2" id="KW-0479">Metal-binding</keyword>
<dbReference type="PROSITE" id="PS50188">
    <property type="entry name" value="B302_SPRY"/>
    <property type="match status" value="4"/>
</dbReference>
<dbReference type="SMART" id="SM00449">
    <property type="entry name" value="SPRY"/>
    <property type="match status" value="4"/>
</dbReference>
<dbReference type="InterPro" id="IPR003879">
    <property type="entry name" value="Butyrophylin_SPRY"/>
</dbReference>
<dbReference type="Pfam" id="PF13765">
    <property type="entry name" value="PRY"/>
    <property type="match status" value="4"/>
</dbReference>
<proteinExistence type="predicted"/>
<name>A0AA47MHS1_MERPO</name>
<dbReference type="Pfam" id="PF13445">
    <property type="entry name" value="zf-RING_UBOX"/>
    <property type="match status" value="4"/>
</dbReference>
<evidence type="ECO:0000259" key="8">
    <source>
        <dbReference type="PROSITE" id="PS50089"/>
    </source>
</evidence>
<feature type="domain" description="B30.2/SPRY" evidence="10">
    <location>
        <begin position="866"/>
        <end position="1070"/>
    </location>
</feature>
<feature type="domain" description="B box-type" evidence="9">
    <location>
        <begin position="1236"/>
        <end position="1276"/>
    </location>
</feature>
<dbReference type="PROSITE" id="PS50119">
    <property type="entry name" value="ZF_BBOX"/>
    <property type="match status" value="4"/>
</dbReference>
<dbReference type="PANTHER" id="PTHR25465:SF32">
    <property type="entry name" value="BLOODTHIRSTY-RELATED GENE FAMILY, MEMBER 16 ISOFORM X1-RELATED"/>
    <property type="match status" value="1"/>
</dbReference>
<dbReference type="InterPro" id="IPR043136">
    <property type="entry name" value="B30.2/SPRY_sf"/>
</dbReference>
<evidence type="ECO:0000256" key="4">
    <source>
        <dbReference type="ARBA" id="ARBA00022833"/>
    </source>
</evidence>
<dbReference type="PRINTS" id="PR01407">
    <property type="entry name" value="BUTYPHLNCDUF"/>
</dbReference>
<dbReference type="Proteomes" id="UP001174136">
    <property type="component" value="Unassembled WGS sequence"/>
</dbReference>
<dbReference type="PROSITE" id="PS50089">
    <property type="entry name" value="ZF_RING_2"/>
    <property type="match status" value="4"/>
</dbReference>
<dbReference type="InterPro" id="IPR013083">
    <property type="entry name" value="Znf_RING/FYVE/PHD"/>
</dbReference>
<dbReference type="GO" id="GO:0045087">
    <property type="term" value="P:innate immune response"/>
    <property type="evidence" value="ECO:0007669"/>
    <property type="project" value="UniProtKB-KW"/>
</dbReference>
<dbReference type="SMART" id="SM00184">
    <property type="entry name" value="RING"/>
    <property type="match status" value="4"/>
</dbReference>
<dbReference type="Pfam" id="PF25600">
    <property type="entry name" value="TRIM_CC"/>
    <property type="match status" value="4"/>
</dbReference>
<feature type="coiled-coil region" evidence="7">
    <location>
        <begin position="198"/>
        <end position="290"/>
    </location>
</feature>
<feature type="domain" description="RING-type" evidence="8">
    <location>
        <begin position="1108"/>
        <end position="1148"/>
    </location>
</feature>
<evidence type="ECO:0000256" key="3">
    <source>
        <dbReference type="ARBA" id="ARBA00022771"/>
    </source>
</evidence>
<evidence type="ECO:0000313" key="11">
    <source>
        <dbReference type="EMBL" id="KAK0140563.1"/>
    </source>
</evidence>
<dbReference type="PANTHER" id="PTHR25465">
    <property type="entry name" value="B-BOX DOMAIN CONTAINING"/>
    <property type="match status" value="1"/>
</dbReference>
<feature type="coiled-coil region" evidence="7">
    <location>
        <begin position="723"/>
        <end position="754"/>
    </location>
</feature>
<feature type="domain" description="B30.2/SPRY" evidence="10">
    <location>
        <begin position="337"/>
        <end position="540"/>
    </location>
</feature>
<dbReference type="GO" id="GO:0008270">
    <property type="term" value="F:zinc ion binding"/>
    <property type="evidence" value="ECO:0007669"/>
    <property type="project" value="UniProtKB-KW"/>
</dbReference>
<keyword evidence="12" id="KW-1185">Reference proteome</keyword>
<dbReference type="SUPFAM" id="SSF57845">
    <property type="entry name" value="B-box zinc-binding domain"/>
    <property type="match status" value="4"/>
</dbReference>
<evidence type="ECO:0000313" key="12">
    <source>
        <dbReference type="Proteomes" id="UP001174136"/>
    </source>
</evidence>
<feature type="coiled-coil region" evidence="7">
    <location>
        <begin position="781"/>
        <end position="819"/>
    </location>
</feature>
<keyword evidence="5" id="KW-0391">Immunity</keyword>
<dbReference type="InterPro" id="IPR013320">
    <property type="entry name" value="ConA-like_dom_sf"/>
</dbReference>
<dbReference type="Gene3D" id="4.10.830.40">
    <property type="match status" value="4"/>
</dbReference>
<feature type="domain" description="RING-type" evidence="8">
    <location>
        <begin position="544"/>
        <end position="584"/>
    </location>
</feature>
<feature type="domain" description="B box-type" evidence="9">
    <location>
        <begin position="1805"/>
        <end position="1845"/>
    </location>
</feature>
<comment type="caution">
    <text evidence="11">The sequence shown here is derived from an EMBL/GenBank/DDBJ whole genome shotgun (WGS) entry which is preliminary data.</text>
</comment>
<dbReference type="GO" id="GO:0016874">
    <property type="term" value="F:ligase activity"/>
    <property type="evidence" value="ECO:0007669"/>
    <property type="project" value="UniProtKB-KW"/>
</dbReference>
<evidence type="ECO:0000256" key="2">
    <source>
        <dbReference type="ARBA" id="ARBA00022723"/>
    </source>
</evidence>
<evidence type="ECO:0000259" key="9">
    <source>
        <dbReference type="PROSITE" id="PS50119"/>
    </source>
</evidence>
<feature type="coiled-coil region" evidence="7">
    <location>
        <begin position="1914"/>
        <end position="1952"/>
    </location>
</feature>
<feature type="domain" description="B box-type" evidence="9">
    <location>
        <begin position="143"/>
        <end position="183"/>
    </location>
</feature>
<feature type="domain" description="B box-type" evidence="9">
    <location>
        <begin position="672"/>
        <end position="712"/>
    </location>
</feature>
<reference evidence="11" key="1">
    <citation type="journal article" date="2023" name="Front. Mar. Sci.">
        <title>A new Merluccius polli reference genome to investigate the effects of global change in West African waters.</title>
        <authorList>
            <person name="Mateo J.L."/>
            <person name="Blanco-Fernandez C."/>
            <person name="Garcia-Vazquez E."/>
            <person name="Machado-Schiaffino G."/>
        </authorList>
    </citation>
    <scope>NUCLEOTIDE SEQUENCE</scope>
    <source>
        <strain evidence="11">C29</strain>
        <tissue evidence="11">Fin</tissue>
    </source>
</reference>
<dbReference type="InterPro" id="IPR058030">
    <property type="entry name" value="TRIM8/14/16/25/29/45/65_CC"/>
</dbReference>
<keyword evidence="11" id="KW-0436">Ligase</keyword>
<dbReference type="InterPro" id="IPR001870">
    <property type="entry name" value="B30.2/SPRY"/>
</dbReference>
<dbReference type="InterPro" id="IPR000315">
    <property type="entry name" value="Znf_B-box"/>
</dbReference>
<sequence>MASANTSWSEENCSCSICQDVFNSPVSTPCGHNFCRTCITMFWDGQVQYKCPLCNEHFHTRPDLRVNTFISEMVDQFRRSVRVKEQPCVEPGEVSCEVCTGTKLKAVKSCLMCLASYCHTHLEPHQRVAGLKKHQLVEPMDRLEDRMCKKHERLLELFCQTEQVCVCLLCTVTDHKSHPVVPLKEEYEVKKAPLGKMKSKVQQMIQERQRKIQEINNTLKRSKADADREIANGVLVLSALMSYIEKWRDDLNQTVKEKLKSTEKQAEGLIKELEQEIKDLTNRSSEVKQLSLIKDHLHFLQTFTSLKNPPHTRDWTTVEVRPPSYVGSLGTFLDQLEETLNMEMKKLRDLNQDACELTLDPNTAHRRLSLSEDHREVKKAEEHQSYPDHPERFDSRAQVLCREGLTGRCYWEVERRGCVAIGVTYRGITRRGEGRDSLLGGNNKSWRLYCTDDRYTACYKDSKTVIPLPASGSTRVGVYLDRPAGSLSFYRVSPGVGGSSDTLTLIHTFQTTFTQEDLLPGFGFAPGPGMASANTSWSEDNCSCSICLDVFNSPVTTPCGHNFCRTCITTFWDDKVQYKCPVCNELFHTRPDLRVNTLLSEMVDQFRRSVRVKEQPCVQPGEVPCDVCTGTKLKAVKFCLMCLASYCHTHLEPHQRVAGLQTHQLVEPMDRLEDRMCKKHKRLLEVFCQTDQVCVCLLCTVTDHKSHPVVPLEEEYKVKKAPLGKMESEVQQLIQERRRKIQEINDTVERSKADADREIANGVLVLSALMSYIEKWRDDLNQTVKEKLKSTEKQAEDLIKLLEQEIKDLTNRSSEVKQLLITEDHLHFLQTFTSLKNPPHTRDWTMVEVRPPSYVGSLGTSLDQLEETLNMEMKKLRDLNQDACELTLDPNTAHRGLSLFGDHRKVMVALEDQSYPDHPERFDSWYQVLCREGLTGRCYWEVERRGYVYIGVTYRGIIRRGEGLDSVLGCNNKSWRLDCDDDCYSARYNNSITVIPLPPSGSTRVGVYLDRPAGSLSFYRVSPGVGGSSDTLTLIHTFQTTFTQEDLLPGFGFLSGSGLGSSASLSHLDVLPAPWIPAGLYGVLPPDVGPVSRMASANTSWSEENCSCSICLDVFNSPVTTPCGHNFCRTCITTFWDDQVQYKCPVCNERFPTRPDLWVNTLLSEMVDQFRRSVRVKEQPCVQPGEVLCDVCTGTKLKAVKSCLMCLASYCHTHLEPHQRVAGLQTHQLVEPTDRLEDSMCKKHKRLLEVFCQTDQVCVCLLCTVTDHKSHPVVPLEEEYKVKKALLGKMESEVQQLIQERRRKIQEINETVERSEADADREIANGVQVLTALMSYIGKWRDDLNQTVKEKLKSTEKQAEGLIKELEQEINDLTNRSSEVKQLSLTEDHLQFLQTIGSLKNPPHTRDWTTVEVRPPSYVGSLGTSLDQLEETLNMEMKELRDLKLGVKMCKCQFSLIHHNTHYLDGKSNRYYIQHKNIIATTNIINHNACELTLDPNTAHRRLALSKDHREVKRVEELQSYPDHPERFDSCPQVLCREGLTGRCYWEVERRGGVGIGVTYRGITRRGGSYDSRLGWNNKSWRLECNDDSYTARYNNSKTVIRLPPSGSTRVGVYVDRPAGSLSFYRVSPGVGGSSDTLTLIHTFQTTFTQENLLPGFWLWSGMASANTSWSEENCSCSICLDVFNSPVTTPCGHNFCRTCITTFWDDKVQYKCPVCNELFHTRPDLRVNTLLSEMVDQFRQSVRVTEQPCVEPGEVPCDVCTGTQLKAVKSCLMCLASYCHTHLEPHQRVAGLQTHQLVEPMDRLEDRMCKKHKRLLEVFCQTDQVCVCLLCTVMDHKSHPVVPLEEEYKVKKAPLGKMESEVQQLIQERRRKIQEINDTVGRSKADADREIANGVLVLSALMSYIEKWRDDLNQTVKEKLKSTEKEAEGLIKELEQEVEDLTNRSSEVKQLSLAEDHLHFLQTFTSLKNPPQTRDWTTVEVRPPSYVGSLGTSLDQLEETLNMEMKKLRDLNQGVKMCKCQLMGGARNSNKSGPMADGGGGGGACAIVTLRPTGGGGGGGGVRDACELTLDPNTAYTHLSLSEDHREVKRVKEVQSYPDHPERFDSWHQVLCRESLTGRCYWEVERRGDVAIGVTYRGITRRGEGRDGVLGGNNKSWRLYCDDDRYTARYNDSETVIPLPPSASTRVGVYLDRPAGSLSFYRVSPGVGGSSHTLTLIHTFSTTFTQEDLLPGFGFWFGSSVSLCRL</sequence>
<dbReference type="CDD" id="cd19769">
    <property type="entry name" value="Bbox2_TRIM16-like"/>
    <property type="match status" value="4"/>
</dbReference>
<dbReference type="EMBL" id="JAOPHQ010004058">
    <property type="protein sequence ID" value="KAK0140563.1"/>
    <property type="molecule type" value="Genomic_DNA"/>
</dbReference>
<evidence type="ECO:0000259" key="10">
    <source>
        <dbReference type="PROSITE" id="PS50188"/>
    </source>
</evidence>
<dbReference type="InterPro" id="IPR027370">
    <property type="entry name" value="Znf-RING_euk"/>
</dbReference>
<dbReference type="SUPFAM" id="SSF57850">
    <property type="entry name" value="RING/U-box"/>
    <property type="match status" value="4"/>
</dbReference>
<evidence type="ECO:0000256" key="6">
    <source>
        <dbReference type="PROSITE-ProRule" id="PRU00024"/>
    </source>
</evidence>
<feature type="domain" description="B30.2/SPRY" evidence="10">
    <location>
        <begin position="1472"/>
        <end position="1675"/>
    </location>
</feature>
<dbReference type="InterPro" id="IPR001841">
    <property type="entry name" value="Znf_RING"/>
</dbReference>
<dbReference type="InterPro" id="IPR051051">
    <property type="entry name" value="E3_ubiq-ligase_TRIM/RNF"/>
</dbReference>
<dbReference type="SMART" id="SM00589">
    <property type="entry name" value="PRY"/>
    <property type="match status" value="4"/>
</dbReference>
<evidence type="ECO:0000256" key="5">
    <source>
        <dbReference type="ARBA" id="ARBA00022859"/>
    </source>
</evidence>
<dbReference type="SMART" id="SM00336">
    <property type="entry name" value="BBOX"/>
    <property type="match status" value="5"/>
</dbReference>
<dbReference type="InterPro" id="IPR006574">
    <property type="entry name" value="PRY"/>
</dbReference>
<evidence type="ECO:0000256" key="7">
    <source>
        <dbReference type="SAM" id="Coils"/>
    </source>
</evidence>
<dbReference type="Pfam" id="PF00643">
    <property type="entry name" value="zf-B_box"/>
    <property type="match status" value="4"/>
</dbReference>
<keyword evidence="3 6" id="KW-0863">Zinc-finger</keyword>
<evidence type="ECO:0000256" key="1">
    <source>
        <dbReference type="ARBA" id="ARBA00022588"/>
    </source>
</evidence>
<dbReference type="InterPro" id="IPR003877">
    <property type="entry name" value="SPRY_dom"/>
</dbReference>
<dbReference type="PROSITE" id="PS00518">
    <property type="entry name" value="ZF_RING_1"/>
    <property type="match status" value="4"/>
</dbReference>
<dbReference type="SUPFAM" id="SSF49899">
    <property type="entry name" value="Concanavalin A-like lectins/glucanases"/>
    <property type="match status" value="4"/>
</dbReference>
<dbReference type="CDD" id="cd16040">
    <property type="entry name" value="SPRY_PRY_SNTX"/>
    <property type="match status" value="4"/>
</dbReference>
<keyword evidence="7" id="KW-0175">Coiled coil</keyword>
<feature type="domain" description="B30.2/SPRY" evidence="10">
    <location>
        <begin position="2049"/>
        <end position="2247"/>
    </location>
</feature>
<gene>
    <name evidence="11" type="primary">TRIM25_7</name>
    <name evidence="11" type="ORF">N1851_022453</name>
</gene>
<dbReference type="Pfam" id="PF00622">
    <property type="entry name" value="SPRY"/>
    <property type="match status" value="4"/>
</dbReference>
<dbReference type="Gene3D" id="2.60.120.920">
    <property type="match status" value="4"/>
</dbReference>
<dbReference type="InterPro" id="IPR017907">
    <property type="entry name" value="Znf_RING_CS"/>
</dbReference>